<comment type="catalytic activity">
    <reaction evidence="5">
        <text>3-sulfinopropanoyl-CoA + H2O = propanoyl-CoA + sulfite + H(+)</text>
        <dbReference type="Rhea" id="RHEA:41624"/>
        <dbReference type="ChEBI" id="CHEBI:15377"/>
        <dbReference type="ChEBI" id="CHEBI:15378"/>
        <dbReference type="ChEBI" id="CHEBI:17359"/>
        <dbReference type="ChEBI" id="CHEBI:57392"/>
        <dbReference type="ChEBI" id="CHEBI:78349"/>
        <dbReference type="EC" id="3.13.1.4"/>
    </reaction>
    <physiologicalReaction direction="left-to-right" evidence="5">
        <dbReference type="Rhea" id="RHEA:41625"/>
    </physiologicalReaction>
</comment>
<dbReference type="GO" id="GO:0050660">
    <property type="term" value="F:flavin adenine dinucleotide binding"/>
    <property type="evidence" value="ECO:0007669"/>
    <property type="project" value="InterPro"/>
</dbReference>
<dbReference type="SUPFAM" id="SSF56645">
    <property type="entry name" value="Acyl-CoA dehydrogenase NM domain-like"/>
    <property type="match status" value="1"/>
</dbReference>
<dbReference type="Pfam" id="PF00441">
    <property type="entry name" value="Acyl-CoA_dh_1"/>
    <property type="match status" value="1"/>
</dbReference>
<comment type="cofactor">
    <cofactor evidence="1 9">
        <name>FAD</name>
        <dbReference type="ChEBI" id="CHEBI:57692"/>
    </cofactor>
</comment>
<evidence type="ECO:0000256" key="3">
    <source>
        <dbReference type="ARBA" id="ARBA00022630"/>
    </source>
</evidence>
<feature type="domain" description="Acyl-CoA dehydrogenase/oxidase C-terminal" evidence="10">
    <location>
        <begin position="228"/>
        <end position="377"/>
    </location>
</feature>
<gene>
    <name evidence="13" type="ORF">A5481_25560</name>
</gene>
<dbReference type="Pfam" id="PF02771">
    <property type="entry name" value="Acyl-CoA_dh_N"/>
    <property type="match status" value="1"/>
</dbReference>
<evidence type="ECO:0000256" key="8">
    <source>
        <dbReference type="ARBA" id="ARBA00075603"/>
    </source>
</evidence>
<dbReference type="RefSeq" id="WP_048437495.1">
    <property type="nucleotide sequence ID" value="NZ_LWHQ01000056.1"/>
</dbReference>
<evidence type="ECO:0000256" key="7">
    <source>
        <dbReference type="ARBA" id="ARBA00068311"/>
    </source>
</evidence>
<dbReference type="Gene3D" id="1.10.540.10">
    <property type="entry name" value="Acyl-CoA dehydrogenase/oxidase, N-terminal domain"/>
    <property type="match status" value="1"/>
</dbReference>
<dbReference type="InterPro" id="IPR009075">
    <property type="entry name" value="AcylCo_DH/oxidase_C"/>
</dbReference>
<keyword evidence="4 9" id="KW-0274">FAD</keyword>
<comment type="similarity">
    <text evidence="2 9">Belongs to the acyl-CoA dehydrogenase family.</text>
</comment>
<evidence type="ECO:0000256" key="9">
    <source>
        <dbReference type="RuleBase" id="RU362125"/>
    </source>
</evidence>
<keyword evidence="9" id="KW-0560">Oxidoreductase</keyword>
<evidence type="ECO:0000259" key="12">
    <source>
        <dbReference type="Pfam" id="PF02771"/>
    </source>
</evidence>
<dbReference type="Gene3D" id="2.40.110.10">
    <property type="entry name" value="Butyryl-CoA Dehydrogenase, subunit A, domain 2"/>
    <property type="match status" value="1"/>
</dbReference>
<dbReference type="InterPro" id="IPR013786">
    <property type="entry name" value="AcylCoA_DH/ox_N"/>
</dbReference>
<sequence>MDTAQGFWPARADDDLVRRVRAFVAETIVPAAHEIDERDLYPTEIVRQLASLGCNTICLPARYGGAGAPYTAAAAVCEEVGYGSAAVAISLITIFQAQTIIRLFGSDSLKDRYLPRFADGMIASYALTEASHGSDIRSLDTKARREGESWILDGEKSFITSGSEAEFFVILAETDRGVSAFAVPRASAGLTAYIGHNSATFGLRNGPHVNIRLEGVRLPLDHLIGQDGKGVRQAVTTLDYSRTLAAAISIGIARAAFDAALAHTRGRVAFDRTVIEFQGIQWYFADMLARIDAARLLVTRAAEALDAPDHADVLRYASAAKLVAAEVATEVASKAVQVCGAYGTMVNAPFNRFFRDAKTYEIGGGSTEVLRNTLAKYIVKQAAS</sequence>
<dbReference type="Pfam" id="PF02770">
    <property type="entry name" value="Acyl-CoA_dh_M"/>
    <property type="match status" value="1"/>
</dbReference>
<comment type="caution">
    <text evidence="13">The sequence shown here is derived from an EMBL/GenBank/DDBJ whole genome shotgun (WGS) entry which is preliminary data.</text>
</comment>
<dbReference type="PANTHER" id="PTHR43884">
    <property type="entry name" value="ACYL-COA DEHYDROGENASE"/>
    <property type="match status" value="1"/>
</dbReference>
<evidence type="ECO:0000259" key="10">
    <source>
        <dbReference type="Pfam" id="PF00441"/>
    </source>
</evidence>
<dbReference type="InterPro" id="IPR046373">
    <property type="entry name" value="Acyl-CoA_Oxase/DH_mid-dom_sf"/>
</dbReference>
<dbReference type="InterPro" id="IPR037069">
    <property type="entry name" value="AcylCoA_DH/ox_N_sf"/>
</dbReference>
<evidence type="ECO:0000256" key="6">
    <source>
        <dbReference type="ARBA" id="ARBA00066461"/>
    </source>
</evidence>
<evidence type="ECO:0000313" key="14">
    <source>
        <dbReference type="Proteomes" id="UP000078316"/>
    </source>
</evidence>
<dbReference type="PIRSF" id="PIRSF016578">
    <property type="entry name" value="HsaA"/>
    <property type="match status" value="1"/>
</dbReference>
<dbReference type="OrthoDB" id="2986495at2"/>
<dbReference type="GO" id="GO:0003995">
    <property type="term" value="F:acyl-CoA dehydrogenase activity"/>
    <property type="evidence" value="ECO:0007669"/>
    <property type="project" value="TreeGrafter"/>
</dbReference>
<organism evidence="13 14">
    <name type="scientific">Methylobacterium platani</name>
    <dbReference type="NCBI Taxonomy" id="427683"/>
    <lineage>
        <taxon>Bacteria</taxon>
        <taxon>Pseudomonadati</taxon>
        <taxon>Pseudomonadota</taxon>
        <taxon>Alphaproteobacteria</taxon>
        <taxon>Hyphomicrobiales</taxon>
        <taxon>Methylobacteriaceae</taxon>
        <taxon>Methylobacterium</taxon>
    </lineage>
</organism>
<evidence type="ECO:0000313" key="13">
    <source>
        <dbReference type="EMBL" id="OAS18922.1"/>
    </source>
</evidence>
<name>A0A179S0X7_9HYPH</name>
<evidence type="ECO:0000256" key="5">
    <source>
        <dbReference type="ARBA" id="ARBA00052938"/>
    </source>
</evidence>
<protein>
    <recommendedName>
        <fullName evidence="7">3-sulfinopropanoyl-CoA desulfinase</fullName>
        <ecNumber evidence="6">3.13.1.4</ecNumber>
    </recommendedName>
    <alternativeName>
        <fullName evidence="8">3-sulfinopropionyl coenzyme A desulfinase</fullName>
    </alternativeName>
</protein>
<dbReference type="AlphaFoldDB" id="A0A179S0X7"/>
<proteinExistence type="inferred from homology"/>
<evidence type="ECO:0000256" key="4">
    <source>
        <dbReference type="ARBA" id="ARBA00022827"/>
    </source>
</evidence>
<evidence type="ECO:0000256" key="1">
    <source>
        <dbReference type="ARBA" id="ARBA00001974"/>
    </source>
</evidence>
<feature type="domain" description="Acyl-CoA dehydrogenase/oxidase N-terminal" evidence="12">
    <location>
        <begin position="15"/>
        <end position="120"/>
    </location>
</feature>
<dbReference type="FunFam" id="1.20.140.10:FF:000004">
    <property type="entry name" value="Acyl-CoA dehydrogenase FadE25"/>
    <property type="match status" value="1"/>
</dbReference>
<evidence type="ECO:0000256" key="2">
    <source>
        <dbReference type="ARBA" id="ARBA00009347"/>
    </source>
</evidence>
<dbReference type="SUPFAM" id="SSF47203">
    <property type="entry name" value="Acyl-CoA dehydrogenase C-terminal domain-like"/>
    <property type="match status" value="1"/>
</dbReference>
<evidence type="ECO:0000259" key="11">
    <source>
        <dbReference type="Pfam" id="PF02770"/>
    </source>
</evidence>
<dbReference type="EMBL" id="LWHQ01000056">
    <property type="protein sequence ID" value="OAS18922.1"/>
    <property type="molecule type" value="Genomic_DNA"/>
</dbReference>
<keyword evidence="3 9" id="KW-0285">Flavoprotein</keyword>
<reference evidence="13 14" key="1">
    <citation type="submission" date="2016-04" db="EMBL/GenBank/DDBJ databases">
        <authorList>
            <person name="Evans L.H."/>
            <person name="Alamgir A."/>
            <person name="Owens N."/>
            <person name="Weber N.D."/>
            <person name="Virtaneva K."/>
            <person name="Barbian K."/>
            <person name="Babar A."/>
            <person name="Rosenke K."/>
        </authorList>
    </citation>
    <scope>NUCLEOTIDE SEQUENCE [LARGE SCALE GENOMIC DNA]</scope>
    <source>
        <strain evidence="13 14">PMB02</strain>
    </source>
</reference>
<dbReference type="InterPro" id="IPR009100">
    <property type="entry name" value="AcylCoA_DH/oxidase_NM_dom_sf"/>
</dbReference>
<dbReference type="InterPro" id="IPR006091">
    <property type="entry name" value="Acyl-CoA_Oxase/DH_mid-dom"/>
</dbReference>
<dbReference type="Gene3D" id="1.20.140.10">
    <property type="entry name" value="Butyryl-CoA Dehydrogenase, subunit A, domain 3"/>
    <property type="match status" value="1"/>
</dbReference>
<dbReference type="InterPro" id="IPR036250">
    <property type="entry name" value="AcylCo_DH-like_C"/>
</dbReference>
<dbReference type="Proteomes" id="UP000078316">
    <property type="component" value="Unassembled WGS sequence"/>
</dbReference>
<accession>A0A179S0X7</accession>
<dbReference type="STRING" id="427683.A5481_25560"/>
<feature type="domain" description="Acyl-CoA oxidase/dehydrogenase middle" evidence="11">
    <location>
        <begin position="125"/>
        <end position="216"/>
    </location>
</feature>
<dbReference type="EC" id="3.13.1.4" evidence="6"/>
<dbReference type="PANTHER" id="PTHR43884:SF37">
    <property type="entry name" value="ACYL-COA DEHYDROGENASE"/>
    <property type="match status" value="1"/>
</dbReference>